<sequence length="1318" mass="145161">MEDFDYSVEICEQDWECFFVECEECSLLPPSLAGVDDSGMSDIDDTRSILSKRVEKVDLTAGFSESDRPIDGPPDCEGSPVEHYLSKHTVGGMESVLSGSEEDIHLQSVNIFFERLKNLTEAERLSEPSKVRDGKKQEAIREEQRCSGWQQASSSSLPKHIPKLSSLPASGETAVGKETTKPVNTISNINTIKKGMPGSNTSPEPAARIAVLKANKSAYPESRLFVREDACTETRVKKATQVNQSRNSPEGVVCAETTPDTAIKEETDDVKQEGLLTSQLTLSKKCSTDSLSNLEMVKHVKRKEDLNVLQSDAARTNKTASQESSPSASSRRKRRKKRRLGVEPAEGGHRYERQVSVKPSDSEEEQYPWRGGTSLCLFKNTNLSHLNEPQTNCMSTLTTHSATSNLPGKISAKETKVKDPLCDIQYQYLPEGFIRKGRCKAAGSSEHNATNDGLLTPQSQNDNSDNVATNLQPCSKLHAEESTVLPVSITNGVPGKSHLATETANCERKDTRAGSLRQSDKMNHSIICYKIEENPEFCTAEVKSISILPSAESNDPAVEVSQNVKLSSAKSVLAVEAGHSGRDNHTLCRREAEPQQQLEIDCQDTDRYRSTLENTHFPLAACTSDSNNTQLKQFETRACAFLDEISSDALPDIHHLAKSPSGSDMSIKAQQTEYPLVRQTLSKCDDVSEKNTTYERTELAASQTVACQSRNPFLSDTPVSSCCTLDTASVMLLSNENITDVSGSSCLSVDQNDPEGGDKTSLMLAKHEEGDDTSKSKSLSAANDTTGSNWDLMVKAEDVISASKANCELEKAPDSKDSVFAMSSFWNEMEKLTINDILGLRMISNGAPRSSLTPLQECEETDMFAMTDSGFFTHLDESKPEQTNEDTSSDPYPAQSSSVSTVCSSSARGVMWESLGADTYPENMMLTSAGDFSRPAHPGGAQTCLRKISKNVSIHNLHVLDSESFSFTQKGHISQTLDEGELQKVEYVSDGLVPKQDKDVNALASFSTDSYRISLTDIFRYLFSGKQSIPNQSATDNITTCYTDGNSVPETYDHFFSEFDTESFFYPLIAKEELVPIFSSSRSANRNLQFPEAYEHFFSSSSSDDSSGESDEEDGCGPVRVVTRFSLTSRASQISTDIYENFFTDSDLRQNFFWKTTLSFRNISLTKSTVQKETPSNPLSAVPVRQGGRSIERTVHPLNARGKKDVMFPDPLLYHLDDRIYSPLAQQPFRYEDVQTTVSNPRLDASLLPLRQSDMCLVCIAFASWVLKTANPQVGDTWKAVLLANVSALSAIRYLRKYVKMEAAASEKNVNYTAPSDS</sequence>
<dbReference type="InterPro" id="IPR043442">
    <property type="entry name" value="Perm1"/>
</dbReference>
<feature type="compositionally biased region" description="Basic and acidic residues" evidence="1">
    <location>
        <begin position="346"/>
        <end position="355"/>
    </location>
</feature>
<dbReference type="GO" id="GO:0014850">
    <property type="term" value="P:response to muscle activity"/>
    <property type="evidence" value="ECO:0007669"/>
    <property type="project" value="TreeGrafter"/>
</dbReference>
<dbReference type="GO" id="GO:0005737">
    <property type="term" value="C:cytoplasm"/>
    <property type="evidence" value="ECO:0007669"/>
    <property type="project" value="TreeGrafter"/>
</dbReference>
<keyword evidence="2" id="KW-1185">Reference proteome</keyword>
<dbReference type="GO" id="GO:0005634">
    <property type="term" value="C:nucleus"/>
    <property type="evidence" value="ECO:0007669"/>
    <property type="project" value="TreeGrafter"/>
</dbReference>
<dbReference type="CTD" id="569303"/>
<dbReference type="Proteomes" id="UP000504630">
    <property type="component" value="Chromosome 7"/>
</dbReference>
<feature type="region of interest" description="Disordered" evidence="1">
    <location>
        <begin position="145"/>
        <end position="177"/>
    </location>
</feature>
<evidence type="ECO:0000313" key="3">
    <source>
        <dbReference type="RefSeq" id="XP_029291898.1"/>
    </source>
</evidence>
<dbReference type="GeneID" id="115011089"/>
<proteinExistence type="predicted"/>
<dbReference type="RefSeq" id="XP_029291899.1">
    <property type="nucleotide sequence ID" value="XM_029436039.1"/>
</dbReference>
<evidence type="ECO:0000256" key="1">
    <source>
        <dbReference type="SAM" id="MobiDB-lite"/>
    </source>
</evidence>
<organism evidence="2 3">
    <name type="scientific">Cottoperca gobio</name>
    <name type="common">Frogmouth</name>
    <name type="synonym">Aphritis gobio</name>
    <dbReference type="NCBI Taxonomy" id="56716"/>
    <lineage>
        <taxon>Eukaryota</taxon>
        <taxon>Metazoa</taxon>
        <taxon>Chordata</taxon>
        <taxon>Craniata</taxon>
        <taxon>Vertebrata</taxon>
        <taxon>Euteleostomi</taxon>
        <taxon>Actinopterygii</taxon>
        <taxon>Neopterygii</taxon>
        <taxon>Teleostei</taxon>
        <taxon>Neoteleostei</taxon>
        <taxon>Acanthomorphata</taxon>
        <taxon>Eupercaria</taxon>
        <taxon>Perciformes</taxon>
        <taxon>Notothenioidei</taxon>
        <taxon>Bovichtidae</taxon>
        <taxon>Cottoperca</taxon>
    </lineage>
</organism>
<protein>
    <submittedName>
        <fullName evidence="3 4">PGC-1 and ERR-induced regulator in muscle protein 1</fullName>
    </submittedName>
</protein>
<name>A0A6J2Q078_COTGO</name>
<dbReference type="PANTHER" id="PTHR47282">
    <property type="entry name" value="PGC-1 AND ERR-INDUCED REGULATOR IN MUSCLE PROTEIN 1"/>
    <property type="match status" value="1"/>
</dbReference>
<feature type="compositionally biased region" description="Polar residues" evidence="1">
    <location>
        <begin position="147"/>
        <end position="157"/>
    </location>
</feature>
<feature type="region of interest" description="Disordered" evidence="1">
    <location>
        <begin position="307"/>
        <end position="366"/>
    </location>
</feature>
<gene>
    <name evidence="3 4" type="primary">perm1</name>
</gene>
<feature type="compositionally biased region" description="Polar residues" evidence="1">
    <location>
        <begin position="308"/>
        <end position="323"/>
    </location>
</feature>
<reference evidence="3 4" key="1">
    <citation type="submission" date="2025-04" db="UniProtKB">
        <authorList>
            <consortium name="RefSeq"/>
        </authorList>
    </citation>
    <scope>IDENTIFICATION</scope>
</reference>
<dbReference type="KEGG" id="cgob:115011089"/>
<accession>A0A6J2Q078</accession>
<evidence type="ECO:0000313" key="4">
    <source>
        <dbReference type="RefSeq" id="XP_029291899.1"/>
    </source>
</evidence>
<dbReference type="RefSeq" id="XP_029291898.1">
    <property type="nucleotide sequence ID" value="XM_029436038.1"/>
</dbReference>
<feature type="compositionally biased region" description="Basic residues" evidence="1">
    <location>
        <begin position="330"/>
        <end position="339"/>
    </location>
</feature>
<feature type="compositionally biased region" description="Polar residues" evidence="1">
    <location>
        <begin position="445"/>
        <end position="465"/>
    </location>
</feature>
<feature type="region of interest" description="Disordered" evidence="1">
    <location>
        <begin position="444"/>
        <end position="465"/>
    </location>
</feature>
<dbReference type="GO" id="GO:0006355">
    <property type="term" value="P:regulation of DNA-templated transcription"/>
    <property type="evidence" value="ECO:0007669"/>
    <property type="project" value="InterPro"/>
</dbReference>
<dbReference type="OrthoDB" id="8943218at2759"/>
<dbReference type="PANTHER" id="PTHR47282:SF1">
    <property type="entry name" value="PGC-1 AND ERR-INDUCED REGULATOR IN MUSCLE PROTEIN 1"/>
    <property type="match status" value="1"/>
</dbReference>
<evidence type="ECO:0000313" key="2">
    <source>
        <dbReference type="Proteomes" id="UP000504630"/>
    </source>
</evidence>
<feature type="region of interest" description="Disordered" evidence="1">
    <location>
        <begin position="874"/>
        <end position="899"/>
    </location>
</feature>